<dbReference type="InterPro" id="IPR002731">
    <property type="entry name" value="ATPase_BadF"/>
</dbReference>
<sequence>MRSWRLISIGGRTRREQSADRSGSRVGRRVAAPCGVGLIDANTGLQYQRTHGRSLPDALAVRWRRIPHLAEWRRAGRAVKLADMTTSTYTHKYLIGVDGGGSGTRVVLADTDGIELARATGGPSGLALGVERAWDAIEAACVRVFETAGLPFEWRACALGCGLAGVNHAGWLAQFHATAPDGCALAVESDAFTTLLGAHGGEPGVIVALGTGSIAASLDASGQFRIAGGYGFPSGDEASGAWLGLRAAAHLQHVLDGRAPADDWSAALLERTDATDRDSLVVWLCAANQTGYATLAPTVFEHRNHPFAARLLEDAGREIAKMVSALDLDHALPVALCGGLAVPLEPYVPEELRGRLRQPLADSASGALQLARRAASRKSLLGG</sequence>
<keyword evidence="2" id="KW-0808">Transferase</keyword>
<dbReference type="Proteomes" id="UP001620514">
    <property type="component" value="Unassembled WGS sequence"/>
</dbReference>
<comment type="caution">
    <text evidence="2">The sequence shown here is derived from an EMBL/GenBank/DDBJ whole genome shotgun (WGS) entry which is preliminary data.</text>
</comment>
<keyword evidence="2" id="KW-0418">Kinase</keyword>
<feature type="domain" description="ATPase BadF/BadG/BcrA/BcrD type" evidence="1">
    <location>
        <begin position="95"/>
        <end position="340"/>
    </location>
</feature>
<dbReference type="CDD" id="cd24082">
    <property type="entry name" value="ASKHA_NBD_GspK-like"/>
    <property type="match status" value="1"/>
</dbReference>
<evidence type="ECO:0000259" key="1">
    <source>
        <dbReference type="Pfam" id="PF01869"/>
    </source>
</evidence>
<proteinExistence type="predicted"/>
<dbReference type="Pfam" id="PF01869">
    <property type="entry name" value="BcrAD_BadFG"/>
    <property type="match status" value="1"/>
</dbReference>
<dbReference type="GO" id="GO:0047931">
    <property type="term" value="F:glucosamine kinase activity"/>
    <property type="evidence" value="ECO:0007669"/>
    <property type="project" value="UniProtKB-EC"/>
</dbReference>
<evidence type="ECO:0000313" key="2">
    <source>
        <dbReference type="EMBL" id="MFK4440390.1"/>
    </source>
</evidence>
<dbReference type="InterPro" id="IPR052519">
    <property type="entry name" value="Euk-type_GlcNAc_Kinase"/>
</dbReference>
<dbReference type="InterPro" id="IPR043129">
    <property type="entry name" value="ATPase_NBD"/>
</dbReference>
<dbReference type="PANTHER" id="PTHR43190:SF3">
    <property type="entry name" value="N-ACETYL-D-GLUCOSAMINE KINASE"/>
    <property type="match status" value="1"/>
</dbReference>
<evidence type="ECO:0000313" key="3">
    <source>
        <dbReference type="Proteomes" id="UP001620514"/>
    </source>
</evidence>
<reference evidence="2 3" key="1">
    <citation type="submission" date="2024-11" db="EMBL/GenBank/DDBJ databases">
        <title>Using genomics to understand microbial adaptation to soil warming.</title>
        <authorList>
            <person name="Deangelis K.M. PhD."/>
        </authorList>
    </citation>
    <scope>NUCLEOTIDE SEQUENCE [LARGE SCALE GENOMIC DNA]</scope>
    <source>
        <strain evidence="2 3">GAS97</strain>
    </source>
</reference>
<protein>
    <submittedName>
        <fullName evidence="2">Glucosamine kinase</fullName>
        <ecNumber evidence="2">2.7.1.8</ecNumber>
    </submittedName>
</protein>
<dbReference type="EC" id="2.7.1.8" evidence="2"/>
<dbReference type="PANTHER" id="PTHR43190">
    <property type="entry name" value="N-ACETYL-D-GLUCOSAMINE KINASE"/>
    <property type="match status" value="1"/>
</dbReference>
<dbReference type="SUPFAM" id="SSF53067">
    <property type="entry name" value="Actin-like ATPase domain"/>
    <property type="match status" value="2"/>
</dbReference>
<dbReference type="Gene3D" id="3.30.420.40">
    <property type="match status" value="2"/>
</dbReference>
<dbReference type="EMBL" id="JBIYDN010000001">
    <property type="protein sequence ID" value="MFK4440390.1"/>
    <property type="molecule type" value="Genomic_DNA"/>
</dbReference>
<organism evidence="2 3">
    <name type="scientific">Caballeronia udeis</name>
    <dbReference type="NCBI Taxonomy" id="1232866"/>
    <lineage>
        <taxon>Bacteria</taxon>
        <taxon>Pseudomonadati</taxon>
        <taxon>Pseudomonadota</taxon>
        <taxon>Betaproteobacteria</taxon>
        <taxon>Burkholderiales</taxon>
        <taxon>Burkholderiaceae</taxon>
        <taxon>Caballeronia</taxon>
    </lineage>
</organism>
<name>A0ABW8M9R8_9BURK</name>
<accession>A0ABW8M9R8</accession>
<gene>
    <name evidence="2" type="ORF">ABH943_000390</name>
</gene>
<keyword evidence="3" id="KW-1185">Reference proteome</keyword>